<dbReference type="Proteomes" id="UP001152797">
    <property type="component" value="Unassembled WGS sequence"/>
</dbReference>
<feature type="transmembrane region" description="Helical" evidence="1">
    <location>
        <begin position="7"/>
        <end position="28"/>
    </location>
</feature>
<proteinExistence type="predicted"/>
<dbReference type="EMBL" id="CAMXCT030000206">
    <property type="protein sequence ID" value="CAL4762791.1"/>
    <property type="molecule type" value="Genomic_DNA"/>
</dbReference>
<dbReference type="EMBL" id="CAMXCT020000206">
    <property type="protein sequence ID" value="CAL1128854.1"/>
    <property type="molecule type" value="Genomic_DNA"/>
</dbReference>
<protein>
    <submittedName>
        <fullName evidence="4">Polyprenol reductase</fullName>
    </submittedName>
</protein>
<reference evidence="2" key="1">
    <citation type="submission" date="2022-10" db="EMBL/GenBank/DDBJ databases">
        <authorList>
            <person name="Chen Y."/>
            <person name="Dougan E. K."/>
            <person name="Chan C."/>
            <person name="Rhodes N."/>
            <person name="Thang M."/>
        </authorList>
    </citation>
    <scope>NUCLEOTIDE SEQUENCE</scope>
</reference>
<comment type="caution">
    <text evidence="2">The sequence shown here is derived from an EMBL/GenBank/DDBJ whole genome shotgun (WGS) entry which is preliminary data.</text>
</comment>
<name>A0A9P1BLB8_9DINO</name>
<sequence length="315" mass="35934">MLGFAQPFLWLVDLYISFLLLAVVLFSAKVGQDALEIGFHRTRSFLPAQGHPNQVLVCDDQIIFQCILPYFAWNLPLAAIFIVKHSVLKRPLQRFGSGRRVYSFTSALCLHLFMAFYKDLDVEGLSLDLAHLGISSWRHFSASSAVILVSFVAFAAHRNGSWFRAILFGDFTKTQGGCPRCPVNMDVFTGMGICVYKELGWTGFLLFNAFSIIPRRITLGDVVMRLCAGIYLWTMKSGQRRSQRCQPWLNPRVAFNKGLNYGILRTQTCFKQIVNQQGVDDFSRGLELRHPQEDSRETAHMYLPTLLGFRLKLYW</sequence>
<keyword evidence="1" id="KW-0472">Membrane</keyword>
<feature type="transmembrane region" description="Helical" evidence="1">
    <location>
        <begin position="62"/>
        <end position="81"/>
    </location>
</feature>
<evidence type="ECO:0000313" key="2">
    <source>
        <dbReference type="EMBL" id="CAI3975479.1"/>
    </source>
</evidence>
<evidence type="ECO:0000256" key="1">
    <source>
        <dbReference type="SAM" id="Phobius"/>
    </source>
</evidence>
<accession>A0A9P1BLB8</accession>
<keyword evidence="1" id="KW-0812">Transmembrane</keyword>
<organism evidence="2">
    <name type="scientific">Cladocopium goreaui</name>
    <dbReference type="NCBI Taxonomy" id="2562237"/>
    <lineage>
        <taxon>Eukaryota</taxon>
        <taxon>Sar</taxon>
        <taxon>Alveolata</taxon>
        <taxon>Dinophyceae</taxon>
        <taxon>Suessiales</taxon>
        <taxon>Symbiodiniaceae</taxon>
        <taxon>Cladocopium</taxon>
    </lineage>
</organism>
<gene>
    <name evidence="2" type="ORF">C1SCF055_LOCUS3788</name>
</gene>
<dbReference type="EMBL" id="CAMXCT010000206">
    <property type="protein sequence ID" value="CAI3975479.1"/>
    <property type="molecule type" value="Genomic_DNA"/>
</dbReference>
<feature type="transmembrane region" description="Helical" evidence="1">
    <location>
        <begin position="101"/>
        <end position="117"/>
    </location>
</feature>
<evidence type="ECO:0000313" key="4">
    <source>
        <dbReference type="EMBL" id="CAL4762791.1"/>
    </source>
</evidence>
<keyword evidence="1" id="KW-1133">Transmembrane helix</keyword>
<evidence type="ECO:0000313" key="3">
    <source>
        <dbReference type="EMBL" id="CAL1128854.1"/>
    </source>
</evidence>
<feature type="transmembrane region" description="Helical" evidence="1">
    <location>
        <begin position="137"/>
        <end position="156"/>
    </location>
</feature>
<dbReference type="AlphaFoldDB" id="A0A9P1BLB8"/>
<keyword evidence="5" id="KW-1185">Reference proteome</keyword>
<evidence type="ECO:0000313" key="5">
    <source>
        <dbReference type="Proteomes" id="UP001152797"/>
    </source>
</evidence>
<reference evidence="3" key="2">
    <citation type="submission" date="2024-04" db="EMBL/GenBank/DDBJ databases">
        <authorList>
            <person name="Chen Y."/>
            <person name="Shah S."/>
            <person name="Dougan E. K."/>
            <person name="Thang M."/>
            <person name="Chan C."/>
        </authorList>
    </citation>
    <scope>NUCLEOTIDE SEQUENCE [LARGE SCALE GENOMIC DNA]</scope>
</reference>
<dbReference type="OrthoDB" id="447064at2759"/>